<dbReference type="InterPro" id="IPR045339">
    <property type="entry name" value="DUF6534"/>
</dbReference>
<dbReference type="EMBL" id="JASNQZ010000010">
    <property type="protein sequence ID" value="KAL0952697.1"/>
    <property type="molecule type" value="Genomic_DNA"/>
</dbReference>
<feature type="transmembrane region" description="Helical" evidence="1">
    <location>
        <begin position="54"/>
        <end position="78"/>
    </location>
</feature>
<evidence type="ECO:0000259" key="2">
    <source>
        <dbReference type="Pfam" id="PF20152"/>
    </source>
</evidence>
<dbReference type="Pfam" id="PF20152">
    <property type="entry name" value="DUF6534"/>
    <property type="match status" value="1"/>
</dbReference>
<reference evidence="4" key="1">
    <citation type="submission" date="2024-06" db="EMBL/GenBank/DDBJ databases">
        <title>Multi-omics analyses provide insights into the biosynthesis of the anticancer antibiotic pleurotin in Hohenbuehelia grisea.</title>
        <authorList>
            <person name="Weaver J.A."/>
            <person name="Alberti F."/>
        </authorList>
    </citation>
    <scope>NUCLEOTIDE SEQUENCE [LARGE SCALE GENOMIC DNA]</scope>
    <source>
        <strain evidence="4">T-177</strain>
    </source>
</reference>
<organism evidence="3 4">
    <name type="scientific">Hohenbuehelia grisea</name>
    <dbReference type="NCBI Taxonomy" id="104357"/>
    <lineage>
        <taxon>Eukaryota</taxon>
        <taxon>Fungi</taxon>
        <taxon>Dikarya</taxon>
        <taxon>Basidiomycota</taxon>
        <taxon>Agaricomycotina</taxon>
        <taxon>Agaricomycetes</taxon>
        <taxon>Agaricomycetidae</taxon>
        <taxon>Agaricales</taxon>
        <taxon>Pleurotineae</taxon>
        <taxon>Pleurotaceae</taxon>
        <taxon>Hohenbuehelia</taxon>
    </lineage>
</organism>
<feature type="transmembrane region" description="Helical" evidence="1">
    <location>
        <begin position="167"/>
        <end position="189"/>
    </location>
</feature>
<keyword evidence="4" id="KW-1185">Reference proteome</keyword>
<feature type="transmembrane region" description="Helical" evidence="1">
    <location>
        <begin position="98"/>
        <end position="118"/>
    </location>
</feature>
<gene>
    <name evidence="3" type="ORF">HGRIS_006933</name>
</gene>
<feature type="transmembrane region" description="Helical" evidence="1">
    <location>
        <begin position="209"/>
        <end position="228"/>
    </location>
</feature>
<dbReference type="Proteomes" id="UP001556367">
    <property type="component" value="Unassembled WGS sequence"/>
</dbReference>
<dbReference type="PANTHER" id="PTHR40465">
    <property type="entry name" value="CHROMOSOME 1, WHOLE GENOME SHOTGUN SEQUENCE"/>
    <property type="match status" value="1"/>
</dbReference>
<evidence type="ECO:0000256" key="1">
    <source>
        <dbReference type="SAM" id="Phobius"/>
    </source>
</evidence>
<evidence type="ECO:0000313" key="4">
    <source>
        <dbReference type="Proteomes" id="UP001556367"/>
    </source>
</evidence>
<keyword evidence="1" id="KW-0812">Transmembrane</keyword>
<feature type="transmembrane region" description="Helical" evidence="1">
    <location>
        <begin position="20"/>
        <end position="42"/>
    </location>
</feature>
<sequence length="327" mass="36518">MSAPIPVPPNFNIASVTAPLLFGGLFNFMLYGVLVVQVYIYQISFPKDKLFMKALVYGVLVFETIQSALCTADLYYWFSVGFGDMRHLANPYVSPFDTPMMSSLISLTVQAWFCYRIWVLNRKYLWLILVIIPISVVQAVFAIMGAVNGHRIGDFILGAQSRVYNVHVWLIGNAVADILIAGAMSHLLLSARQTDNHYTNSVLTRIVRLTVETNALTAGFALFSLIIFKAAAGTNWFTAPTIVMEKLYSNTLLLTFNNRLLLRNASSSQQSSSTNTTIFALNEQRSPSRFQFSTNKSSTLRDVNPVRFDTMGVSAMSLILSWAVRFV</sequence>
<dbReference type="PANTHER" id="PTHR40465:SF1">
    <property type="entry name" value="DUF6534 DOMAIN-CONTAINING PROTEIN"/>
    <property type="match status" value="1"/>
</dbReference>
<comment type="caution">
    <text evidence="3">The sequence shown here is derived from an EMBL/GenBank/DDBJ whole genome shotgun (WGS) entry which is preliminary data.</text>
</comment>
<accession>A0ABR3JB34</accession>
<evidence type="ECO:0000313" key="3">
    <source>
        <dbReference type="EMBL" id="KAL0952697.1"/>
    </source>
</evidence>
<protein>
    <recommendedName>
        <fullName evidence="2">DUF6534 domain-containing protein</fullName>
    </recommendedName>
</protein>
<keyword evidence="1" id="KW-1133">Transmembrane helix</keyword>
<feature type="domain" description="DUF6534" evidence="2">
    <location>
        <begin position="174"/>
        <end position="259"/>
    </location>
</feature>
<keyword evidence="1" id="KW-0472">Membrane</keyword>
<name>A0ABR3JB34_9AGAR</name>
<proteinExistence type="predicted"/>
<feature type="transmembrane region" description="Helical" evidence="1">
    <location>
        <begin position="125"/>
        <end position="147"/>
    </location>
</feature>